<proteinExistence type="predicted"/>
<keyword evidence="3" id="KW-1185">Reference proteome</keyword>
<evidence type="ECO:0000313" key="3">
    <source>
        <dbReference type="Proteomes" id="UP001283361"/>
    </source>
</evidence>
<comment type="caution">
    <text evidence="2">The sequence shown here is derived from an EMBL/GenBank/DDBJ whole genome shotgun (WGS) entry which is preliminary data.</text>
</comment>
<evidence type="ECO:0000313" key="2">
    <source>
        <dbReference type="EMBL" id="KAK3789473.1"/>
    </source>
</evidence>
<accession>A0AAE1AKS8</accession>
<dbReference type="AlphaFoldDB" id="A0AAE1AKS8"/>
<gene>
    <name evidence="2" type="ORF">RRG08_000675</name>
</gene>
<protein>
    <submittedName>
        <fullName evidence="2">Uncharacterized protein</fullName>
    </submittedName>
</protein>
<name>A0AAE1AKS8_9GAST</name>
<evidence type="ECO:0000256" key="1">
    <source>
        <dbReference type="SAM" id="MobiDB-lite"/>
    </source>
</evidence>
<reference evidence="2" key="1">
    <citation type="journal article" date="2023" name="G3 (Bethesda)">
        <title>A reference genome for the long-term kleptoplast-retaining sea slug Elysia crispata morphotype clarki.</title>
        <authorList>
            <person name="Eastman K.E."/>
            <person name="Pendleton A.L."/>
            <person name="Shaikh M.A."/>
            <person name="Suttiyut T."/>
            <person name="Ogas R."/>
            <person name="Tomko P."/>
            <person name="Gavelis G."/>
            <person name="Widhalm J.R."/>
            <person name="Wisecaver J.H."/>
        </authorList>
    </citation>
    <scope>NUCLEOTIDE SEQUENCE</scope>
    <source>
        <strain evidence="2">ECLA1</strain>
    </source>
</reference>
<sequence length="108" mass="12037">MRIRKKKNEEGSEAGEERECEGECEKEGVKEERCEQGQHCHEPHVTESRNNTVKAMPHVTEQAGTTLSRCHVTVRAGINTPYLTCNSASRDNTVMMPHVTVRAGTTLS</sequence>
<organism evidence="2 3">
    <name type="scientific">Elysia crispata</name>
    <name type="common">lettuce slug</name>
    <dbReference type="NCBI Taxonomy" id="231223"/>
    <lineage>
        <taxon>Eukaryota</taxon>
        <taxon>Metazoa</taxon>
        <taxon>Spiralia</taxon>
        <taxon>Lophotrochozoa</taxon>
        <taxon>Mollusca</taxon>
        <taxon>Gastropoda</taxon>
        <taxon>Heterobranchia</taxon>
        <taxon>Euthyneura</taxon>
        <taxon>Panpulmonata</taxon>
        <taxon>Sacoglossa</taxon>
        <taxon>Placobranchoidea</taxon>
        <taxon>Plakobranchidae</taxon>
        <taxon>Elysia</taxon>
    </lineage>
</organism>
<feature type="region of interest" description="Disordered" evidence="1">
    <location>
        <begin position="1"/>
        <end position="22"/>
    </location>
</feature>
<dbReference type="Proteomes" id="UP001283361">
    <property type="component" value="Unassembled WGS sequence"/>
</dbReference>
<dbReference type="EMBL" id="JAWDGP010001666">
    <property type="protein sequence ID" value="KAK3789473.1"/>
    <property type="molecule type" value="Genomic_DNA"/>
</dbReference>
<feature type="compositionally biased region" description="Basic and acidic residues" evidence="1">
    <location>
        <begin position="7"/>
        <end position="22"/>
    </location>
</feature>